<dbReference type="EMBL" id="BSKO01000001">
    <property type="protein sequence ID" value="GLO66831.1"/>
    <property type="molecule type" value="Genomic_DNA"/>
</dbReference>
<accession>A0ABQ5TIX8</accession>
<proteinExistence type="predicted"/>
<sequence length="64" mass="7365">MVPWYNSVIAKNNAPVQIDKKQATVITIDRTLGNFILFSNQRTIGWNKRASMYAKRMGYMNGKL</sequence>
<dbReference type="Proteomes" id="UP001275436">
    <property type="component" value="Unassembled WGS sequence"/>
</dbReference>
<reference evidence="1 2" key="1">
    <citation type="submission" date="2023-02" db="EMBL/GenBank/DDBJ databases">
        <title>Oceanobacillus kimchii IFOP_LL358 isolated form Alexandrium catenella lab strain.</title>
        <authorList>
            <person name="Gajardo G."/>
            <person name="Ueki S."/>
            <person name="Maruyama F."/>
        </authorList>
    </citation>
    <scope>NUCLEOTIDE SEQUENCE [LARGE SCALE GENOMIC DNA]</scope>
    <source>
        <strain evidence="1 2">IFOP_LL358</strain>
    </source>
</reference>
<evidence type="ECO:0000313" key="2">
    <source>
        <dbReference type="Proteomes" id="UP001275436"/>
    </source>
</evidence>
<organism evidence="1 2">
    <name type="scientific">Oceanobacillus kimchii</name>
    <dbReference type="NCBI Taxonomy" id="746691"/>
    <lineage>
        <taxon>Bacteria</taxon>
        <taxon>Bacillati</taxon>
        <taxon>Bacillota</taxon>
        <taxon>Bacilli</taxon>
        <taxon>Bacillales</taxon>
        <taxon>Bacillaceae</taxon>
        <taxon>Oceanobacillus</taxon>
    </lineage>
</organism>
<protein>
    <submittedName>
        <fullName evidence="1">Uncharacterized protein</fullName>
    </submittedName>
</protein>
<keyword evidence="2" id="KW-1185">Reference proteome</keyword>
<name>A0ABQ5TIX8_9BACI</name>
<gene>
    <name evidence="1" type="ORF">MACH08_26150</name>
</gene>
<comment type="caution">
    <text evidence="1">The sequence shown here is derived from an EMBL/GenBank/DDBJ whole genome shotgun (WGS) entry which is preliminary data.</text>
</comment>
<evidence type="ECO:0000313" key="1">
    <source>
        <dbReference type="EMBL" id="GLO66831.1"/>
    </source>
</evidence>